<gene>
    <name evidence="5" type="ORF">BJ983_000589</name>
</gene>
<reference evidence="5 6" key="1">
    <citation type="submission" date="2020-07" db="EMBL/GenBank/DDBJ databases">
        <title>Sequencing the genomes of 1000 actinobacteria strains.</title>
        <authorList>
            <person name="Klenk H.-P."/>
        </authorList>
    </citation>
    <scope>NUCLEOTIDE SEQUENCE [LARGE SCALE GENOMIC DNA]</scope>
    <source>
        <strain evidence="5 6">DSM 45772</strain>
    </source>
</reference>
<dbReference type="SUPFAM" id="SSF55781">
    <property type="entry name" value="GAF domain-like"/>
    <property type="match status" value="1"/>
</dbReference>
<dbReference type="Gene3D" id="3.30.450.40">
    <property type="match status" value="1"/>
</dbReference>
<dbReference type="RefSeq" id="WP_179792432.1">
    <property type="nucleotide sequence ID" value="NZ_BAABHP010000018.1"/>
</dbReference>
<dbReference type="InterPro" id="IPR016032">
    <property type="entry name" value="Sig_transdc_resp-reg_C-effctor"/>
</dbReference>
<organism evidence="5 6">
    <name type="scientific">Actinomycetospora corticicola</name>
    <dbReference type="NCBI Taxonomy" id="663602"/>
    <lineage>
        <taxon>Bacteria</taxon>
        <taxon>Bacillati</taxon>
        <taxon>Actinomycetota</taxon>
        <taxon>Actinomycetes</taxon>
        <taxon>Pseudonocardiales</taxon>
        <taxon>Pseudonocardiaceae</taxon>
        <taxon>Actinomycetospora</taxon>
    </lineage>
</organism>
<dbReference type="SMART" id="SM00421">
    <property type="entry name" value="HTH_LUXR"/>
    <property type="match status" value="1"/>
</dbReference>
<sequence>MAMVATGSDPHLERAVRAVAELDVVDMAFAASMPSSQTFRLGYMRGHRAGSMDGLETSVGAGLGGKVLALDRPLAVADYARDPGITHQFDQAVAAEGLHAVFALPVRAGNELRGAVYGAVRRPLDLGERFLRSAVRAVRAATRVTAPPPAGVVLGSDEVAELLDILAATRPAVPDADVRDRLDRLTSRLDRPFPEITAHAALSSRELEVLGVVALGCGNAEVARRLLLSVETVKSYLKSAMAKLDSHTRSEAVHRARAAGLLP</sequence>
<dbReference type="CDD" id="cd06170">
    <property type="entry name" value="LuxR_C_like"/>
    <property type="match status" value="1"/>
</dbReference>
<evidence type="ECO:0000313" key="6">
    <source>
        <dbReference type="Proteomes" id="UP000535890"/>
    </source>
</evidence>
<evidence type="ECO:0000256" key="3">
    <source>
        <dbReference type="ARBA" id="ARBA00023163"/>
    </source>
</evidence>
<dbReference type="InterPro" id="IPR029016">
    <property type="entry name" value="GAF-like_dom_sf"/>
</dbReference>
<dbReference type="AlphaFoldDB" id="A0A7Y9DSQ4"/>
<keyword evidence="2 5" id="KW-0238">DNA-binding</keyword>
<dbReference type="Pfam" id="PF00196">
    <property type="entry name" value="GerE"/>
    <property type="match status" value="1"/>
</dbReference>
<evidence type="ECO:0000259" key="4">
    <source>
        <dbReference type="PROSITE" id="PS50043"/>
    </source>
</evidence>
<dbReference type="InterPro" id="IPR036388">
    <property type="entry name" value="WH-like_DNA-bd_sf"/>
</dbReference>
<dbReference type="EMBL" id="JACCBN010000001">
    <property type="protein sequence ID" value="NYD34487.1"/>
    <property type="molecule type" value="Genomic_DNA"/>
</dbReference>
<dbReference type="GO" id="GO:0006355">
    <property type="term" value="P:regulation of DNA-templated transcription"/>
    <property type="evidence" value="ECO:0007669"/>
    <property type="project" value="InterPro"/>
</dbReference>
<evidence type="ECO:0000256" key="1">
    <source>
        <dbReference type="ARBA" id="ARBA00023015"/>
    </source>
</evidence>
<feature type="domain" description="HTH luxR-type" evidence="4">
    <location>
        <begin position="195"/>
        <end position="260"/>
    </location>
</feature>
<dbReference type="GO" id="GO:0003677">
    <property type="term" value="F:DNA binding"/>
    <property type="evidence" value="ECO:0007669"/>
    <property type="project" value="UniProtKB-KW"/>
</dbReference>
<name>A0A7Y9DSQ4_9PSEU</name>
<keyword evidence="3" id="KW-0804">Transcription</keyword>
<dbReference type="Proteomes" id="UP000535890">
    <property type="component" value="Unassembled WGS sequence"/>
</dbReference>
<keyword evidence="1" id="KW-0805">Transcription regulation</keyword>
<dbReference type="PANTHER" id="PTHR44688">
    <property type="entry name" value="DNA-BINDING TRANSCRIPTIONAL ACTIVATOR DEVR_DOSR"/>
    <property type="match status" value="1"/>
</dbReference>
<proteinExistence type="predicted"/>
<dbReference type="PRINTS" id="PR00038">
    <property type="entry name" value="HTHLUXR"/>
</dbReference>
<evidence type="ECO:0000313" key="5">
    <source>
        <dbReference type="EMBL" id="NYD34487.1"/>
    </source>
</evidence>
<dbReference type="PROSITE" id="PS00622">
    <property type="entry name" value="HTH_LUXR_1"/>
    <property type="match status" value="1"/>
</dbReference>
<dbReference type="InterPro" id="IPR000792">
    <property type="entry name" value="Tscrpt_reg_LuxR_C"/>
</dbReference>
<dbReference type="SUPFAM" id="SSF46894">
    <property type="entry name" value="C-terminal effector domain of the bipartite response regulators"/>
    <property type="match status" value="1"/>
</dbReference>
<dbReference type="Gene3D" id="1.10.10.10">
    <property type="entry name" value="Winged helix-like DNA-binding domain superfamily/Winged helix DNA-binding domain"/>
    <property type="match status" value="1"/>
</dbReference>
<accession>A0A7Y9DSQ4</accession>
<keyword evidence="6" id="KW-1185">Reference proteome</keyword>
<protein>
    <submittedName>
        <fullName evidence="5">DNA-binding CsgD family transcriptional regulator</fullName>
    </submittedName>
</protein>
<comment type="caution">
    <text evidence="5">The sequence shown here is derived from an EMBL/GenBank/DDBJ whole genome shotgun (WGS) entry which is preliminary data.</text>
</comment>
<dbReference type="PROSITE" id="PS50043">
    <property type="entry name" value="HTH_LUXR_2"/>
    <property type="match status" value="1"/>
</dbReference>
<dbReference type="PANTHER" id="PTHR44688:SF16">
    <property type="entry name" value="DNA-BINDING TRANSCRIPTIONAL ACTIVATOR DEVR_DOSR"/>
    <property type="match status" value="1"/>
</dbReference>
<evidence type="ECO:0000256" key="2">
    <source>
        <dbReference type="ARBA" id="ARBA00023125"/>
    </source>
</evidence>